<feature type="transmembrane region" description="Helical" evidence="1">
    <location>
        <begin position="144"/>
        <end position="166"/>
    </location>
</feature>
<feature type="domain" description="Methyltransferase type 11" evidence="2">
    <location>
        <begin position="52"/>
        <end position="147"/>
    </location>
</feature>
<dbReference type="GO" id="GO:0008757">
    <property type="term" value="F:S-adenosylmethionine-dependent methyltransferase activity"/>
    <property type="evidence" value="ECO:0007669"/>
    <property type="project" value="InterPro"/>
</dbReference>
<dbReference type="Pfam" id="PF08241">
    <property type="entry name" value="Methyltransf_11"/>
    <property type="match status" value="1"/>
</dbReference>
<gene>
    <name evidence="3" type="ORF">GNY06_02325</name>
</gene>
<dbReference type="Proteomes" id="UP000553459">
    <property type="component" value="Unassembled WGS sequence"/>
</dbReference>
<dbReference type="PANTHER" id="PTHR43861">
    <property type="entry name" value="TRANS-ACONITATE 2-METHYLTRANSFERASE-RELATED"/>
    <property type="match status" value="1"/>
</dbReference>
<evidence type="ECO:0000259" key="2">
    <source>
        <dbReference type="Pfam" id="PF08241"/>
    </source>
</evidence>
<keyword evidence="4" id="KW-1185">Reference proteome</keyword>
<dbReference type="AlphaFoldDB" id="A0A845PPL6"/>
<comment type="caution">
    <text evidence="3">The sequence shown here is derived from an EMBL/GenBank/DDBJ whole genome shotgun (WGS) entry which is preliminary data.</text>
</comment>
<dbReference type="InterPro" id="IPR013216">
    <property type="entry name" value="Methyltransf_11"/>
</dbReference>
<keyword evidence="1" id="KW-0812">Transmembrane</keyword>
<accession>A0A845PPL6</accession>
<dbReference type="CDD" id="cd02440">
    <property type="entry name" value="AdoMet_MTases"/>
    <property type="match status" value="1"/>
</dbReference>
<dbReference type="Gene3D" id="3.40.50.150">
    <property type="entry name" value="Vaccinia Virus protein VP39"/>
    <property type="match status" value="1"/>
</dbReference>
<keyword evidence="1" id="KW-0472">Membrane</keyword>
<evidence type="ECO:0000256" key="1">
    <source>
        <dbReference type="SAM" id="Phobius"/>
    </source>
</evidence>
<keyword evidence="3" id="KW-0489">Methyltransferase</keyword>
<dbReference type="SUPFAM" id="SSF53335">
    <property type="entry name" value="S-adenosyl-L-methionine-dependent methyltransferases"/>
    <property type="match status" value="1"/>
</dbReference>
<proteinExistence type="predicted"/>
<reference evidence="3 4" key="1">
    <citation type="submission" date="2019-11" db="EMBL/GenBank/DDBJ databases">
        <title>Characterization of Elizabethkingia argenteiflava sp. nov., isolated from inner surface of Soybean Pods.</title>
        <authorList>
            <person name="Mo S."/>
        </authorList>
    </citation>
    <scope>NUCLEOTIDE SEQUENCE [LARGE SCALE GENOMIC DNA]</scope>
    <source>
        <strain evidence="3 4">YB22</strain>
    </source>
</reference>
<name>A0A845PPL6_9FLAO</name>
<dbReference type="RefSeq" id="WP_166518623.1">
    <property type="nucleotide sequence ID" value="NZ_JAAABJ010000247.1"/>
</dbReference>
<keyword evidence="1" id="KW-1133">Transmembrane helix</keyword>
<dbReference type="InterPro" id="IPR029063">
    <property type="entry name" value="SAM-dependent_MTases_sf"/>
</dbReference>
<evidence type="ECO:0000313" key="3">
    <source>
        <dbReference type="EMBL" id="NAW50269.1"/>
    </source>
</evidence>
<dbReference type="GO" id="GO:0032259">
    <property type="term" value="P:methylation"/>
    <property type="evidence" value="ECO:0007669"/>
    <property type="project" value="UniProtKB-KW"/>
</dbReference>
<dbReference type="EMBL" id="JAAABJ010000247">
    <property type="protein sequence ID" value="NAW50269.1"/>
    <property type="molecule type" value="Genomic_DNA"/>
</dbReference>
<evidence type="ECO:0000313" key="4">
    <source>
        <dbReference type="Proteomes" id="UP000553459"/>
    </source>
</evidence>
<organism evidence="3 4">
    <name type="scientific">Elizabethkingia argenteiflava</name>
    <dbReference type="NCBI Taxonomy" id="2681556"/>
    <lineage>
        <taxon>Bacteria</taxon>
        <taxon>Pseudomonadati</taxon>
        <taxon>Bacteroidota</taxon>
        <taxon>Flavobacteriia</taxon>
        <taxon>Flavobacteriales</taxon>
        <taxon>Weeksellaceae</taxon>
        <taxon>Elizabethkingia</taxon>
    </lineage>
</organism>
<sequence length="271" mass="30847">MKSRILIQKGIDDFYSKTSEETRLQIGLGPLEFERNKNLISRFISQKPSIVLDVGGGPGIYSEWMAKNGHTVYLVEPVLKHIKQAQKRAKKAKFECIQGEAGNLKFENNFADIVILHGPLYHLQDEKKRNDCLKEARRVLKPGGILLGFAINYTASTIVALIQGVIGHSEFFSMCREELTSGIHDAPKNMPGILSHGYYYKQEDLIKEVEECSFEFLDIFAVEGFIWLDKNYFESQSNPSKQKILMELLKITENDKNLISFSPHMMIAAKK</sequence>
<keyword evidence="3" id="KW-0808">Transferase</keyword>
<protein>
    <submittedName>
        <fullName evidence="3">Methyltransferase domain-containing protein</fullName>
    </submittedName>
</protein>